<evidence type="ECO:0000256" key="3">
    <source>
        <dbReference type="ARBA" id="ARBA00023136"/>
    </source>
</evidence>
<evidence type="ECO:0000256" key="1">
    <source>
        <dbReference type="ARBA" id="ARBA00022475"/>
    </source>
</evidence>
<gene>
    <name evidence="8" type="primary">lppO</name>
    <name evidence="8" type="ORF">MLAC_23090</name>
</gene>
<keyword evidence="2 7" id="KW-0732">Signal</keyword>
<organism evidence="8 9">
    <name type="scientific">Mycobacterium lacus</name>
    <dbReference type="NCBI Taxonomy" id="169765"/>
    <lineage>
        <taxon>Bacteria</taxon>
        <taxon>Bacillati</taxon>
        <taxon>Actinomycetota</taxon>
        <taxon>Actinomycetes</taxon>
        <taxon>Mycobacteriales</taxon>
        <taxon>Mycobacteriaceae</taxon>
        <taxon>Mycobacterium</taxon>
    </lineage>
</organism>
<keyword evidence="5 8" id="KW-0449">Lipoprotein</keyword>
<keyword evidence="1" id="KW-1003">Cell membrane</keyword>
<keyword evidence="9" id="KW-1185">Reference proteome</keyword>
<sequence>MNPDRRLPILLGAAGLMLVGTIAQACSTKGGEPASAPSSSPTPTNATVMVDGHSHTISGEVDCRTTPTQPSATPAESGSQTTRISAHDDTASVSLSLSDATPPGVNGFAISLNAASATYQMPYQAVQSPNQVQASRQGNSYTVTGTGKALAPGQGGMRDLPFEIDVTCS</sequence>
<evidence type="ECO:0000256" key="7">
    <source>
        <dbReference type="SAM" id="SignalP"/>
    </source>
</evidence>
<evidence type="ECO:0000313" key="8">
    <source>
        <dbReference type="EMBL" id="BBX97015.1"/>
    </source>
</evidence>
<dbReference type="STRING" id="169765.AWC15_06515"/>
<name>A0A1X1XUU8_9MYCO</name>
<evidence type="ECO:0000256" key="5">
    <source>
        <dbReference type="ARBA" id="ARBA00023288"/>
    </source>
</evidence>
<feature type="compositionally biased region" description="Low complexity" evidence="6">
    <location>
        <begin position="33"/>
        <end position="47"/>
    </location>
</feature>
<dbReference type="Proteomes" id="UP000466396">
    <property type="component" value="Chromosome"/>
</dbReference>
<feature type="signal peptide" evidence="7">
    <location>
        <begin position="1"/>
        <end position="25"/>
    </location>
</feature>
<dbReference type="AlphaFoldDB" id="A0A1X1XUU8"/>
<dbReference type="InterPro" id="IPR008691">
    <property type="entry name" value="LpqH"/>
</dbReference>
<evidence type="ECO:0000313" key="9">
    <source>
        <dbReference type="Proteomes" id="UP000466396"/>
    </source>
</evidence>
<dbReference type="EMBL" id="AP022581">
    <property type="protein sequence ID" value="BBX97015.1"/>
    <property type="molecule type" value="Genomic_DNA"/>
</dbReference>
<protein>
    <submittedName>
        <fullName evidence="8">Putative lipoprotein LppO</fullName>
    </submittedName>
</protein>
<dbReference type="OrthoDB" id="4625136at2"/>
<reference evidence="8 9" key="1">
    <citation type="journal article" date="2019" name="Emerg. Microbes Infect.">
        <title>Comprehensive subspecies identification of 175 nontuberculous mycobacteria species based on 7547 genomic profiles.</title>
        <authorList>
            <person name="Matsumoto Y."/>
            <person name="Kinjo T."/>
            <person name="Motooka D."/>
            <person name="Nabeya D."/>
            <person name="Jung N."/>
            <person name="Uechi K."/>
            <person name="Horii T."/>
            <person name="Iida T."/>
            <person name="Fujita J."/>
            <person name="Nakamura S."/>
        </authorList>
    </citation>
    <scope>NUCLEOTIDE SEQUENCE [LARGE SCALE GENOMIC DNA]</scope>
    <source>
        <strain evidence="8 9">JCM 15657</strain>
    </source>
</reference>
<feature type="region of interest" description="Disordered" evidence="6">
    <location>
        <begin position="27"/>
        <end position="90"/>
    </location>
</feature>
<dbReference type="Pfam" id="PF05481">
    <property type="entry name" value="Myco_19_kDa"/>
    <property type="match status" value="1"/>
</dbReference>
<dbReference type="GO" id="GO:0016020">
    <property type="term" value="C:membrane"/>
    <property type="evidence" value="ECO:0007669"/>
    <property type="project" value="InterPro"/>
</dbReference>
<evidence type="ECO:0000256" key="4">
    <source>
        <dbReference type="ARBA" id="ARBA00023139"/>
    </source>
</evidence>
<proteinExistence type="predicted"/>
<dbReference type="KEGG" id="mlj:MLAC_23090"/>
<keyword evidence="4" id="KW-0564">Palmitate</keyword>
<keyword evidence="3" id="KW-0472">Membrane</keyword>
<accession>A0A1X1XUU8</accession>
<evidence type="ECO:0000256" key="2">
    <source>
        <dbReference type="ARBA" id="ARBA00022729"/>
    </source>
</evidence>
<feature type="compositionally biased region" description="Polar residues" evidence="6">
    <location>
        <begin position="65"/>
        <end position="84"/>
    </location>
</feature>
<evidence type="ECO:0000256" key="6">
    <source>
        <dbReference type="SAM" id="MobiDB-lite"/>
    </source>
</evidence>
<feature type="chain" id="PRO_5043680219" evidence="7">
    <location>
        <begin position="26"/>
        <end position="169"/>
    </location>
</feature>
<dbReference type="PROSITE" id="PS51257">
    <property type="entry name" value="PROKAR_LIPOPROTEIN"/>
    <property type="match status" value="1"/>
</dbReference>